<accession>H8L4Z5</accession>
<evidence type="ECO:0000256" key="8">
    <source>
        <dbReference type="ARBA" id="ARBA00022519"/>
    </source>
</evidence>
<dbReference type="InterPro" id="IPR030921">
    <property type="entry name" value="LPS_export_LptB"/>
</dbReference>
<dbReference type="Gene3D" id="3.40.50.300">
    <property type="entry name" value="P-loop containing nucleotide triphosphate hydrolases"/>
    <property type="match status" value="1"/>
</dbReference>
<dbReference type="SMART" id="SM00382">
    <property type="entry name" value="AAA"/>
    <property type="match status" value="1"/>
</dbReference>
<gene>
    <name evidence="16" type="ordered locus">Fraau_1266</name>
</gene>
<evidence type="ECO:0000256" key="4">
    <source>
        <dbReference type="ARBA" id="ARBA00017803"/>
    </source>
</evidence>
<dbReference type="STRING" id="767434.Fraau_1266"/>
<dbReference type="HOGENOM" id="CLU_000604_1_2_6"/>
<evidence type="ECO:0000256" key="6">
    <source>
        <dbReference type="ARBA" id="ARBA00022475"/>
    </source>
</evidence>
<keyword evidence="17" id="KW-1185">Reference proteome</keyword>
<dbReference type="RefSeq" id="WP_014402715.1">
    <property type="nucleotide sequence ID" value="NC_017033.1"/>
</dbReference>
<dbReference type="InterPro" id="IPR051120">
    <property type="entry name" value="ABC_AA/LPS_Transport"/>
</dbReference>
<evidence type="ECO:0000256" key="5">
    <source>
        <dbReference type="ARBA" id="ARBA00022448"/>
    </source>
</evidence>
<evidence type="ECO:0000256" key="11">
    <source>
        <dbReference type="ARBA" id="ARBA00022967"/>
    </source>
</evidence>
<dbReference type="Proteomes" id="UP000005234">
    <property type="component" value="Chromosome"/>
</dbReference>
<evidence type="ECO:0000256" key="3">
    <source>
        <dbReference type="ARBA" id="ARBA00010865"/>
    </source>
</evidence>
<comment type="subunit">
    <text evidence="14">Component of the lipopolysaccharide transport and assembly complex. The LptBFG transporter is composed of two ATP-binding proteins (LptB) and two transmembrane proteins (LptF and LptG).</text>
</comment>
<keyword evidence="5" id="KW-0813">Transport</keyword>
<dbReference type="GO" id="GO:0055085">
    <property type="term" value="P:transmembrane transport"/>
    <property type="evidence" value="ECO:0007669"/>
    <property type="project" value="InterPro"/>
</dbReference>
<dbReference type="NCBIfam" id="TIGR04406">
    <property type="entry name" value="LPS_export_lptB"/>
    <property type="match status" value="1"/>
</dbReference>
<dbReference type="PROSITE" id="PS00211">
    <property type="entry name" value="ABC_TRANSPORTER_1"/>
    <property type="match status" value="1"/>
</dbReference>
<dbReference type="eggNOG" id="COG1137">
    <property type="taxonomic scope" value="Bacteria"/>
</dbReference>
<evidence type="ECO:0000313" key="17">
    <source>
        <dbReference type="Proteomes" id="UP000005234"/>
    </source>
</evidence>
<dbReference type="GO" id="GO:0043190">
    <property type="term" value="C:ATP-binding cassette (ABC) transporter complex"/>
    <property type="evidence" value="ECO:0007669"/>
    <property type="project" value="InterPro"/>
</dbReference>
<dbReference type="InterPro" id="IPR003593">
    <property type="entry name" value="AAA+_ATPase"/>
</dbReference>
<evidence type="ECO:0000256" key="14">
    <source>
        <dbReference type="ARBA" id="ARBA00026081"/>
    </source>
</evidence>
<proteinExistence type="inferred from homology"/>
<dbReference type="PANTHER" id="PTHR45772">
    <property type="entry name" value="CONSERVED COMPONENT OF ABC TRANSPORTER FOR NATURAL AMINO ACIDS-RELATED"/>
    <property type="match status" value="1"/>
</dbReference>
<evidence type="ECO:0000313" key="16">
    <source>
        <dbReference type="EMBL" id="AFC85709.1"/>
    </source>
</evidence>
<dbReference type="InterPro" id="IPR032823">
    <property type="entry name" value="BCA_ABC_TP_C"/>
</dbReference>
<dbReference type="SUPFAM" id="SSF52540">
    <property type="entry name" value="P-loop containing nucleoside triphosphate hydrolases"/>
    <property type="match status" value="1"/>
</dbReference>
<dbReference type="InterPro" id="IPR003439">
    <property type="entry name" value="ABC_transporter-like_ATP-bd"/>
</dbReference>
<dbReference type="EMBL" id="CP003350">
    <property type="protein sequence ID" value="AFC85709.1"/>
    <property type="molecule type" value="Genomic_DNA"/>
</dbReference>
<protein>
    <recommendedName>
        <fullName evidence="4">Lipopolysaccharide export system ATP-binding protein LptB</fullName>
    </recommendedName>
</protein>
<dbReference type="GO" id="GO:0005524">
    <property type="term" value="F:ATP binding"/>
    <property type="evidence" value="ECO:0007669"/>
    <property type="project" value="UniProtKB-KW"/>
</dbReference>
<evidence type="ECO:0000256" key="13">
    <source>
        <dbReference type="ARBA" id="ARBA00024818"/>
    </source>
</evidence>
<comment type="similarity">
    <text evidence="3">Belongs to the ABC transporter superfamily. Outer membrane lipopolysaccharide export (TC 1.B.42) family.</text>
</comment>
<sequence>MLAAANLQKRFKARQVVKDFGFDIAEGEVVGLLGPNGAGKTTCFYMVVGLVEADGGKITLDEQDITDLPMHQRAKMGIGYLPQEASVFRRLSVSDNILAVLELREGLTASQRKQELESLLDELKITHIADQKGISLSGGERRRVEIARALAARPRYMLLDEPFAGVDPISVGEIQRIVLHLKDRGIGVLITDHNVRETLGICDRAYILSDGGVLSKGSPAHILADAKVREVYLGKEFRL</sequence>
<keyword evidence="10" id="KW-0067">ATP-binding</keyword>
<dbReference type="GO" id="GO:0016887">
    <property type="term" value="F:ATP hydrolysis activity"/>
    <property type="evidence" value="ECO:0007669"/>
    <property type="project" value="InterPro"/>
</dbReference>
<dbReference type="OrthoDB" id="9781337at2"/>
<dbReference type="FunFam" id="3.40.50.300:FF:000151">
    <property type="entry name" value="Lipopolysaccharide ABC transporter ATP-binding protein"/>
    <property type="match status" value="1"/>
</dbReference>
<keyword evidence="6" id="KW-1003">Cell membrane</keyword>
<comment type="function">
    <text evidence="13">Part of the ABC transporter complex LptBFG involved in the translocation of lipopolysaccharide (LPS) from the inner membrane to the outer membrane. Probably responsible for energy coupling to the transport system.</text>
</comment>
<comment type="subcellular location">
    <subcellularLocation>
        <location evidence="2">Cell inner membrane</location>
        <topology evidence="2">Peripheral membrane protein</topology>
        <orientation evidence="2">Cytoplasmic side</orientation>
    </subcellularLocation>
    <subcellularLocation>
        <location evidence="1">Cytoplasm</location>
    </subcellularLocation>
</comment>
<feature type="domain" description="ABC transporter" evidence="15">
    <location>
        <begin position="2"/>
        <end position="235"/>
    </location>
</feature>
<evidence type="ECO:0000256" key="2">
    <source>
        <dbReference type="ARBA" id="ARBA00004515"/>
    </source>
</evidence>
<name>H8L4Z5_FRAAD</name>
<dbReference type="PANTHER" id="PTHR45772:SF10">
    <property type="entry name" value="LIPOPOLYSACCHARIDE EXPORT SYSTEM ATP-BINDING PROTEIN LPTB"/>
    <property type="match status" value="1"/>
</dbReference>
<keyword evidence="11" id="KW-1278">Translocase</keyword>
<dbReference type="Pfam" id="PF00005">
    <property type="entry name" value="ABC_tran"/>
    <property type="match status" value="1"/>
</dbReference>
<evidence type="ECO:0000256" key="12">
    <source>
        <dbReference type="ARBA" id="ARBA00023136"/>
    </source>
</evidence>
<dbReference type="CDD" id="cd03218">
    <property type="entry name" value="ABC_YhbG"/>
    <property type="match status" value="1"/>
</dbReference>
<keyword evidence="8" id="KW-0997">Cell inner membrane</keyword>
<keyword evidence="12" id="KW-0472">Membrane</keyword>
<dbReference type="AlphaFoldDB" id="H8L4Z5"/>
<evidence type="ECO:0000259" key="15">
    <source>
        <dbReference type="PROSITE" id="PS50893"/>
    </source>
</evidence>
<dbReference type="PROSITE" id="PS50893">
    <property type="entry name" value="ABC_TRANSPORTER_2"/>
    <property type="match status" value="1"/>
</dbReference>
<evidence type="ECO:0000256" key="7">
    <source>
        <dbReference type="ARBA" id="ARBA00022490"/>
    </source>
</evidence>
<keyword evidence="7" id="KW-0963">Cytoplasm</keyword>
<dbReference type="GO" id="GO:0005737">
    <property type="term" value="C:cytoplasm"/>
    <property type="evidence" value="ECO:0007669"/>
    <property type="project" value="UniProtKB-SubCell"/>
</dbReference>
<evidence type="ECO:0000256" key="9">
    <source>
        <dbReference type="ARBA" id="ARBA00022741"/>
    </source>
</evidence>
<reference evidence="16" key="1">
    <citation type="submission" date="2012-02" db="EMBL/GenBank/DDBJ databases">
        <title>The complete genome of Frateuria aurantia DSM 6220.</title>
        <authorList>
            <consortium name="US DOE Joint Genome Institute (JGI-PGF)"/>
            <person name="Lucas S."/>
            <person name="Copeland A."/>
            <person name="Lapidus A."/>
            <person name="Glavina del Rio T."/>
            <person name="Dalin E."/>
            <person name="Tice H."/>
            <person name="Bruce D."/>
            <person name="Goodwin L."/>
            <person name="Pitluck S."/>
            <person name="Peters L."/>
            <person name="Ovchinnikova G."/>
            <person name="Teshima H."/>
            <person name="Kyrpides N."/>
            <person name="Mavromatis K."/>
            <person name="Ivanova N."/>
            <person name="Brettin T."/>
            <person name="Detter J.C."/>
            <person name="Han C."/>
            <person name="Larimer F."/>
            <person name="Land M."/>
            <person name="Hauser L."/>
            <person name="Markowitz V."/>
            <person name="Cheng J.-F."/>
            <person name="Hugenholtz P."/>
            <person name="Woyke T."/>
            <person name="Wu D."/>
            <person name="Brambilla E."/>
            <person name="Klenk H.-P."/>
            <person name="Eisen J.A."/>
        </authorList>
    </citation>
    <scope>NUCLEOTIDE SEQUENCE</scope>
    <source>
        <strain evidence="16">DSM 6220</strain>
    </source>
</reference>
<dbReference type="Pfam" id="PF12399">
    <property type="entry name" value="BCA_ABC_TP_C"/>
    <property type="match status" value="1"/>
</dbReference>
<dbReference type="InterPro" id="IPR027417">
    <property type="entry name" value="P-loop_NTPase"/>
</dbReference>
<keyword evidence="9" id="KW-0547">Nucleotide-binding</keyword>
<evidence type="ECO:0000256" key="10">
    <source>
        <dbReference type="ARBA" id="ARBA00022840"/>
    </source>
</evidence>
<organism evidence="16 17">
    <name type="scientific">Frateuria aurantia (strain ATCC 33424 / DSM 6220 / KCTC 2777 / LMG 1558 / NBRC 3245 / NCIMB 13370)</name>
    <name type="common">Acetobacter aurantius</name>
    <dbReference type="NCBI Taxonomy" id="767434"/>
    <lineage>
        <taxon>Bacteria</taxon>
        <taxon>Pseudomonadati</taxon>
        <taxon>Pseudomonadota</taxon>
        <taxon>Gammaproteobacteria</taxon>
        <taxon>Lysobacterales</taxon>
        <taxon>Rhodanobacteraceae</taxon>
        <taxon>Frateuria</taxon>
    </lineage>
</organism>
<evidence type="ECO:0000256" key="1">
    <source>
        <dbReference type="ARBA" id="ARBA00004496"/>
    </source>
</evidence>
<dbReference type="InterPro" id="IPR017871">
    <property type="entry name" value="ABC_transporter-like_CS"/>
</dbReference>
<dbReference type="KEGG" id="fau:Fraau_1266"/>